<evidence type="ECO:0000256" key="3">
    <source>
        <dbReference type="ARBA" id="ARBA00022640"/>
    </source>
</evidence>
<dbReference type="AlphaFoldDB" id="A0A7J7E1D8"/>
<comment type="subcellular location">
    <subcellularLocation>
        <location evidence="1">Plastid</location>
        <location evidence="1">Chloroplast stroma</location>
    </subcellularLocation>
</comment>
<organism evidence="6 7">
    <name type="scientific">Tripterygium wilfordii</name>
    <name type="common">Thunder God vine</name>
    <dbReference type="NCBI Taxonomy" id="458696"/>
    <lineage>
        <taxon>Eukaryota</taxon>
        <taxon>Viridiplantae</taxon>
        <taxon>Streptophyta</taxon>
        <taxon>Embryophyta</taxon>
        <taxon>Tracheophyta</taxon>
        <taxon>Spermatophyta</taxon>
        <taxon>Magnoliopsida</taxon>
        <taxon>eudicotyledons</taxon>
        <taxon>Gunneridae</taxon>
        <taxon>Pentapetalae</taxon>
        <taxon>rosids</taxon>
        <taxon>fabids</taxon>
        <taxon>Celastrales</taxon>
        <taxon>Celastraceae</taxon>
        <taxon>Tripterygium</taxon>
    </lineage>
</organism>
<keyword evidence="4" id="KW-0809">Transit peptide</keyword>
<dbReference type="EMBL" id="JAAARO010000001">
    <property type="protein sequence ID" value="KAF5752341.1"/>
    <property type="molecule type" value="Genomic_DNA"/>
</dbReference>
<sequence length="117" mass="14284">MGLKKWKFKTQLRRCHWEKRDMKLVNYFQHMPQRQLMHLKKWMTFHPMERIQMGQNGGRRLGLSEDLIGLTCRWMMTRGVSVVEWQEKFWEAAEFDYKELGSEKSGRDANGNVWREF</sequence>
<keyword evidence="2" id="KW-0150">Chloroplast</keyword>
<dbReference type="PANTHER" id="PTHR34113">
    <property type="entry name" value="INACTIVE PURPLE ACID PHOSPHATASE-LIKE PROTEIN"/>
    <property type="match status" value="1"/>
</dbReference>
<reference evidence="6 7" key="1">
    <citation type="journal article" date="2020" name="Nat. Commun.">
        <title>Genome of Tripterygium wilfordii and identification of cytochrome P450 involved in triptolide biosynthesis.</title>
        <authorList>
            <person name="Tu L."/>
            <person name="Su P."/>
            <person name="Zhang Z."/>
            <person name="Gao L."/>
            <person name="Wang J."/>
            <person name="Hu T."/>
            <person name="Zhou J."/>
            <person name="Zhang Y."/>
            <person name="Zhao Y."/>
            <person name="Liu Y."/>
            <person name="Song Y."/>
            <person name="Tong Y."/>
            <person name="Lu Y."/>
            <person name="Yang J."/>
            <person name="Xu C."/>
            <person name="Jia M."/>
            <person name="Peters R.J."/>
            <person name="Huang L."/>
            <person name="Gao W."/>
        </authorList>
    </citation>
    <scope>NUCLEOTIDE SEQUENCE [LARGE SCALE GENOMIC DNA]</scope>
    <source>
        <strain evidence="7">cv. XIE 37</strain>
        <tissue evidence="6">Leaf</tissue>
    </source>
</reference>
<accession>A0A7J7E1D8</accession>
<evidence type="ECO:0000256" key="2">
    <source>
        <dbReference type="ARBA" id="ARBA00022528"/>
    </source>
</evidence>
<keyword evidence="3" id="KW-0934">Plastid</keyword>
<protein>
    <submittedName>
        <fullName evidence="6">Uncharacterized protein</fullName>
    </submittedName>
</protein>
<evidence type="ECO:0000256" key="1">
    <source>
        <dbReference type="ARBA" id="ARBA00004470"/>
    </source>
</evidence>
<dbReference type="GO" id="GO:2000904">
    <property type="term" value="P:regulation of starch metabolic process"/>
    <property type="evidence" value="ECO:0007669"/>
    <property type="project" value="TreeGrafter"/>
</dbReference>
<evidence type="ECO:0000256" key="5">
    <source>
        <dbReference type="ARBA" id="ARBA00038237"/>
    </source>
</evidence>
<gene>
    <name evidence="6" type="ORF">HS088_TW01G00249</name>
</gene>
<proteinExistence type="inferred from homology"/>
<dbReference type="PANTHER" id="PTHR34113:SF2">
    <property type="entry name" value="PROTEIN LIKE EARLY STARVATION, CHLOROPLASTIC"/>
    <property type="match status" value="1"/>
</dbReference>
<dbReference type="GO" id="GO:2001070">
    <property type="term" value="F:starch binding"/>
    <property type="evidence" value="ECO:0007669"/>
    <property type="project" value="TreeGrafter"/>
</dbReference>
<evidence type="ECO:0000256" key="4">
    <source>
        <dbReference type="ARBA" id="ARBA00022946"/>
    </source>
</evidence>
<comment type="caution">
    <text evidence="6">The sequence shown here is derived from an EMBL/GenBank/DDBJ whole genome shotgun (WGS) entry which is preliminary data.</text>
</comment>
<dbReference type="InParanoid" id="A0A7J7E1D8"/>
<name>A0A7J7E1D8_TRIWF</name>
<dbReference type="GO" id="GO:0043036">
    <property type="term" value="C:starch grain"/>
    <property type="evidence" value="ECO:0007669"/>
    <property type="project" value="TreeGrafter"/>
</dbReference>
<keyword evidence="7" id="KW-1185">Reference proteome</keyword>
<comment type="similarity">
    <text evidence="5">Belongs to the ESV1 family.</text>
</comment>
<dbReference type="GO" id="GO:0009570">
    <property type="term" value="C:chloroplast stroma"/>
    <property type="evidence" value="ECO:0007669"/>
    <property type="project" value="UniProtKB-SubCell"/>
</dbReference>
<evidence type="ECO:0000313" key="7">
    <source>
        <dbReference type="Proteomes" id="UP000593562"/>
    </source>
</evidence>
<dbReference type="GO" id="GO:0005982">
    <property type="term" value="P:starch metabolic process"/>
    <property type="evidence" value="ECO:0007669"/>
    <property type="project" value="TreeGrafter"/>
</dbReference>
<evidence type="ECO:0000313" key="6">
    <source>
        <dbReference type="EMBL" id="KAF5752341.1"/>
    </source>
</evidence>
<dbReference type="Proteomes" id="UP000593562">
    <property type="component" value="Unassembled WGS sequence"/>
</dbReference>
<dbReference type="InterPro" id="IPR052495">
    <property type="entry name" value="Alpha-glucan_binding_chloro"/>
</dbReference>